<dbReference type="EMBL" id="CP038152">
    <property type="protein sequence ID" value="QBR04476.1"/>
    <property type="molecule type" value="Genomic_DNA"/>
</dbReference>
<dbReference type="KEGG" id="ppai:E1956_45005"/>
<keyword evidence="2" id="KW-1185">Reference proteome</keyword>
<evidence type="ECO:0000313" key="1">
    <source>
        <dbReference type="EMBL" id="QBR04476.1"/>
    </source>
</evidence>
<accession>A0A4P7D6U1</accession>
<sequence>MNCAPYNRAYRQQEDKTMRSSIAFAAAAGALITAQLSGCVAYPAGPSAYAPAPAYAPAVNAQITIGWHGDRYWDGHRYWQHDEWVARHPEDRDHHDHPDDHDHHDWQ</sequence>
<evidence type="ECO:0008006" key="3">
    <source>
        <dbReference type="Google" id="ProtNLM"/>
    </source>
</evidence>
<geneLocation type="plasmid" evidence="1 2">
    <name>unnamed1</name>
</geneLocation>
<keyword evidence="1" id="KW-0614">Plasmid</keyword>
<reference evidence="1 2" key="1">
    <citation type="submission" date="2019-03" db="EMBL/GenBank/DDBJ databases">
        <title>Paraburkholderia sp. 7MH5, isolated from subtropical forest soil.</title>
        <authorList>
            <person name="Gao Z.-H."/>
            <person name="Qiu L.-H."/>
        </authorList>
    </citation>
    <scope>NUCLEOTIDE SEQUENCE [LARGE SCALE GENOMIC DNA]</scope>
    <source>
        <strain evidence="1 2">7MH5</strain>
        <plasmid evidence="1 2">unnamed1</plasmid>
    </source>
</reference>
<name>A0A4P7D6U1_9BURK</name>
<dbReference type="Proteomes" id="UP000295727">
    <property type="component" value="Plasmid unnamed1"/>
</dbReference>
<evidence type="ECO:0000313" key="2">
    <source>
        <dbReference type="Proteomes" id="UP000295727"/>
    </source>
</evidence>
<proteinExistence type="predicted"/>
<gene>
    <name evidence="1" type="ORF">E1956_45005</name>
</gene>
<protein>
    <recommendedName>
        <fullName evidence="3">Lipoprotein</fullName>
    </recommendedName>
</protein>
<dbReference type="AlphaFoldDB" id="A0A4P7D6U1"/>
<organism evidence="1 2">
    <name type="scientific">Paraburkholderia pallida</name>
    <dbReference type="NCBI Taxonomy" id="2547399"/>
    <lineage>
        <taxon>Bacteria</taxon>
        <taxon>Pseudomonadati</taxon>
        <taxon>Pseudomonadota</taxon>
        <taxon>Betaproteobacteria</taxon>
        <taxon>Burkholderiales</taxon>
        <taxon>Burkholderiaceae</taxon>
        <taxon>Paraburkholderia</taxon>
    </lineage>
</organism>